<dbReference type="Proteomes" id="UP001053296">
    <property type="component" value="Chromosome"/>
</dbReference>
<evidence type="ECO:0000313" key="2">
    <source>
        <dbReference type="Proteomes" id="UP001053296"/>
    </source>
</evidence>
<organism evidence="1 2">
    <name type="scientific">Pseudodesulfovibrio sediminis</name>
    <dbReference type="NCBI Taxonomy" id="2810563"/>
    <lineage>
        <taxon>Bacteria</taxon>
        <taxon>Pseudomonadati</taxon>
        <taxon>Thermodesulfobacteriota</taxon>
        <taxon>Desulfovibrionia</taxon>
        <taxon>Desulfovibrionales</taxon>
        <taxon>Desulfovibrionaceae</taxon>
    </lineage>
</organism>
<name>A0ABN6ES44_9BACT</name>
<reference evidence="1" key="1">
    <citation type="journal article" date="2022" name="Arch. Microbiol.">
        <title>Pseudodesulfovibrio sediminis sp. nov., a mesophilic and neutrophilic sulfate-reducing bacterium isolated from sediment of a brackish lake.</title>
        <authorList>
            <person name="Takahashi A."/>
            <person name="Kojima H."/>
            <person name="Watanabe M."/>
            <person name="Fukui M."/>
        </authorList>
    </citation>
    <scope>NUCLEOTIDE SEQUENCE</scope>
    <source>
        <strain evidence="1">SF6</strain>
    </source>
</reference>
<proteinExistence type="predicted"/>
<dbReference type="SUPFAM" id="SSF53756">
    <property type="entry name" value="UDP-Glycosyltransferase/glycogen phosphorylase"/>
    <property type="match status" value="1"/>
</dbReference>
<dbReference type="EMBL" id="AP024485">
    <property type="protein sequence ID" value="BCS89187.1"/>
    <property type="molecule type" value="Genomic_DNA"/>
</dbReference>
<evidence type="ECO:0000313" key="1">
    <source>
        <dbReference type="EMBL" id="BCS89187.1"/>
    </source>
</evidence>
<accession>A0ABN6ES44</accession>
<sequence>MKPKVLIIFESYSTAIHMAPVYQALMERGRVEPVVFATFAESIPVTVFEEYGVQFLNVKDVIDDDDREVLNGLRTDYAEIFNAAVEQHGLDTCRYKGVPMLPFIRDEALRLNHMKVFCHRVFKKLVKMVDPALLFVGYCSGGKLKQYVTLANRMGIPTLNLQYGSGLIAKGTSRRELFAQNYCVWGEAFKDLYVDKADKRKNTVVVGDPAFDKYGDIDSSSVREALNISSDKRVILVGLAYLEECKKAASQLVKAQVHPGDVYIFKLHPGQANMKDEYQKVVDSIGMDSRVVAMELSPYELLKISDHYICLEQETLWVSCFQFDVIPTVIESFTRLPIEKHPMPWLFDCCASLESLASIDQLDDVVAQVDRELFEQAKHRLWDKADYKAAPRVASVVEKLAFGQTMSQIQVEMEA</sequence>
<gene>
    <name evidence="1" type="ORF">PSDVSF_24290</name>
</gene>
<protein>
    <submittedName>
        <fullName evidence="1">Uncharacterized protein</fullName>
    </submittedName>
</protein>
<keyword evidence="2" id="KW-1185">Reference proteome</keyword>